<dbReference type="InterPro" id="IPR051257">
    <property type="entry name" value="Diverse_CBS-Domain"/>
</dbReference>
<dbReference type="PANTHER" id="PTHR43080">
    <property type="entry name" value="CBS DOMAIN-CONTAINING PROTEIN CBSX3, MITOCHONDRIAL"/>
    <property type="match status" value="1"/>
</dbReference>
<proteinExistence type="predicted"/>
<gene>
    <name evidence="4" type="ORF">ACFFFP_11380</name>
</gene>
<name>A0ABV6Q3Q4_9DEIN</name>
<keyword evidence="5" id="KW-1185">Reference proteome</keyword>
<dbReference type="EMBL" id="JBHLTW010000048">
    <property type="protein sequence ID" value="MFC0596756.1"/>
    <property type="molecule type" value="Genomic_DNA"/>
</dbReference>
<evidence type="ECO:0000313" key="4">
    <source>
        <dbReference type="EMBL" id="MFC0596756.1"/>
    </source>
</evidence>
<organism evidence="4 5">
    <name type="scientific">Thermus composti</name>
    <dbReference type="NCBI Taxonomy" id="532059"/>
    <lineage>
        <taxon>Bacteria</taxon>
        <taxon>Thermotogati</taxon>
        <taxon>Deinococcota</taxon>
        <taxon>Deinococci</taxon>
        <taxon>Thermales</taxon>
        <taxon>Thermaceae</taxon>
        <taxon>Thermus</taxon>
    </lineage>
</organism>
<dbReference type="Proteomes" id="UP001589830">
    <property type="component" value="Unassembled WGS sequence"/>
</dbReference>
<dbReference type="InterPro" id="IPR046342">
    <property type="entry name" value="CBS_dom_sf"/>
</dbReference>
<dbReference type="Gene3D" id="3.10.580.10">
    <property type="entry name" value="CBS-domain"/>
    <property type="match status" value="1"/>
</dbReference>
<evidence type="ECO:0000259" key="3">
    <source>
        <dbReference type="PROSITE" id="PS51371"/>
    </source>
</evidence>
<dbReference type="RefSeq" id="WP_188847844.1">
    <property type="nucleotide sequence ID" value="NZ_BMPJ01000022.1"/>
</dbReference>
<comment type="caution">
    <text evidence="4">The sequence shown here is derived from an EMBL/GenBank/DDBJ whole genome shotgun (WGS) entry which is preliminary data.</text>
</comment>
<reference evidence="4 5" key="1">
    <citation type="submission" date="2024-09" db="EMBL/GenBank/DDBJ databases">
        <authorList>
            <person name="Sun Q."/>
            <person name="Mori K."/>
        </authorList>
    </citation>
    <scope>NUCLEOTIDE SEQUENCE [LARGE SCALE GENOMIC DNA]</scope>
    <source>
        <strain evidence="4 5">NCAIM B.02340</strain>
    </source>
</reference>
<dbReference type="SUPFAM" id="SSF54631">
    <property type="entry name" value="CBS-domain pair"/>
    <property type="match status" value="1"/>
</dbReference>
<feature type="domain" description="CBS" evidence="3">
    <location>
        <begin position="7"/>
        <end position="65"/>
    </location>
</feature>
<dbReference type="InterPro" id="IPR000644">
    <property type="entry name" value="CBS_dom"/>
</dbReference>
<evidence type="ECO:0000256" key="2">
    <source>
        <dbReference type="PROSITE-ProRule" id="PRU00703"/>
    </source>
</evidence>
<dbReference type="PROSITE" id="PS51371">
    <property type="entry name" value="CBS"/>
    <property type="match status" value="2"/>
</dbReference>
<keyword evidence="1 2" id="KW-0129">CBS domain</keyword>
<dbReference type="PANTHER" id="PTHR43080:SF2">
    <property type="entry name" value="CBS DOMAIN-CONTAINING PROTEIN"/>
    <property type="match status" value="1"/>
</dbReference>
<accession>A0ABV6Q3Q4</accession>
<dbReference type="SMART" id="SM00116">
    <property type="entry name" value="CBS"/>
    <property type="match status" value="2"/>
</dbReference>
<dbReference type="Pfam" id="PF00571">
    <property type="entry name" value="CBS"/>
    <property type="match status" value="2"/>
</dbReference>
<sequence>MRVADLMTPNPETLGPEATLEEAAKRILEKRYGSFPVVDQEGRLLGILQVEDLLPRPENVPFSDVEALQLFGEWVDEKVLEEIYRRYQKTPVKAVMRTEIPRVRLEDPAGKALEILVKSDVRHLPVVDPKGKLLGILTRSDFLKLFLRRV</sequence>
<protein>
    <submittedName>
        <fullName evidence="4">HPP family protein</fullName>
    </submittedName>
</protein>
<feature type="domain" description="CBS" evidence="3">
    <location>
        <begin position="96"/>
        <end position="150"/>
    </location>
</feature>
<evidence type="ECO:0000313" key="5">
    <source>
        <dbReference type="Proteomes" id="UP001589830"/>
    </source>
</evidence>
<evidence type="ECO:0000256" key="1">
    <source>
        <dbReference type="ARBA" id="ARBA00023122"/>
    </source>
</evidence>